<gene>
    <name evidence="1" type="ORF">CTI12_AA074320</name>
</gene>
<sequence>MPCEKEELLNANVCRVDALEAELITAKKALHETLMRQKELLTYIDRQEANDDGECCEEEQEANDDQVFLKSDHYSVSRQQLPFNPPGTMRFSTPADTTLFNHQTPNESSHPLCNNLSNLQVKPASQGAIASYFEIPLLHNQADSANFARGTNKDTLNQGVPKTLNTNDKHSYSYVAISSSAAPQYHLPIYATRNGQKNVNENAASKKIENGSGSCKRQFTDEMEINKNTSVQSKRL</sequence>
<name>A0A2U1Q494_ARTAN</name>
<reference evidence="1 2" key="1">
    <citation type="journal article" date="2018" name="Mol. Plant">
        <title>The genome of Artemisia annua provides insight into the evolution of Asteraceae family and artemisinin biosynthesis.</title>
        <authorList>
            <person name="Shen Q."/>
            <person name="Zhang L."/>
            <person name="Liao Z."/>
            <person name="Wang S."/>
            <person name="Yan T."/>
            <person name="Shi P."/>
            <person name="Liu M."/>
            <person name="Fu X."/>
            <person name="Pan Q."/>
            <person name="Wang Y."/>
            <person name="Lv Z."/>
            <person name="Lu X."/>
            <person name="Zhang F."/>
            <person name="Jiang W."/>
            <person name="Ma Y."/>
            <person name="Chen M."/>
            <person name="Hao X."/>
            <person name="Li L."/>
            <person name="Tang Y."/>
            <person name="Lv G."/>
            <person name="Zhou Y."/>
            <person name="Sun X."/>
            <person name="Brodelius P.E."/>
            <person name="Rose J.K.C."/>
            <person name="Tang K."/>
        </authorList>
    </citation>
    <scope>NUCLEOTIDE SEQUENCE [LARGE SCALE GENOMIC DNA]</scope>
    <source>
        <strain evidence="2">cv. Huhao1</strain>
        <tissue evidence="1">Leaf</tissue>
    </source>
</reference>
<organism evidence="1 2">
    <name type="scientific">Artemisia annua</name>
    <name type="common">Sweet wormwood</name>
    <dbReference type="NCBI Taxonomy" id="35608"/>
    <lineage>
        <taxon>Eukaryota</taxon>
        <taxon>Viridiplantae</taxon>
        <taxon>Streptophyta</taxon>
        <taxon>Embryophyta</taxon>
        <taxon>Tracheophyta</taxon>
        <taxon>Spermatophyta</taxon>
        <taxon>Magnoliopsida</taxon>
        <taxon>eudicotyledons</taxon>
        <taxon>Gunneridae</taxon>
        <taxon>Pentapetalae</taxon>
        <taxon>asterids</taxon>
        <taxon>campanulids</taxon>
        <taxon>Asterales</taxon>
        <taxon>Asteraceae</taxon>
        <taxon>Asteroideae</taxon>
        <taxon>Anthemideae</taxon>
        <taxon>Artemisiinae</taxon>
        <taxon>Artemisia</taxon>
    </lineage>
</organism>
<dbReference type="Proteomes" id="UP000245207">
    <property type="component" value="Unassembled WGS sequence"/>
</dbReference>
<evidence type="ECO:0000313" key="2">
    <source>
        <dbReference type="Proteomes" id="UP000245207"/>
    </source>
</evidence>
<protein>
    <submittedName>
        <fullName evidence="1">Phosphatidylinositol/phosphatidylcholine transfer protein SFH8</fullName>
    </submittedName>
</protein>
<dbReference type="STRING" id="35608.A0A2U1Q494"/>
<evidence type="ECO:0000313" key="1">
    <source>
        <dbReference type="EMBL" id="PWA92829.1"/>
    </source>
</evidence>
<proteinExistence type="predicted"/>
<keyword evidence="2" id="KW-1185">Reference proteome</keyword>
<accession>A0A2U1Q494</accession>
<dbReference type="AlphaFoldDB" id="A0A2U1Q494"/>
<comment type="caution">
    <text evidence="1">The sequence shown here is derived from an EMBL/GenBank/DDBJ whole genome shotgun (WGS) entry which is preliminary data.</text>
</comment>
<dbReference type="EMBL" id="PKPP01000433">
    <property type="protein sequence ID" value="PWA92829.1"/>
    <property type="molecule type" value="Genomic_DNA"/>
</dbReference>
<dbReference type="OrthoDB" id="1708889at2759"/>